<accession>A0A0L0VDD0</accession>
<feature type="compositionally biased region" description="Basic residues" evidence="1">
    <location>
        <begin position="1016"/>
        <end position="1027"/>
    </location>
</feature>
<dbReference type="OrthoDB" id="107110at2759"/>
<dbReference type="STRING" id="1165861.A0A0L0VDD0"/>
<dbReference type="EMBL" id="AJIL01000074">
    <property type="protein sequence ID" value="KNE96964.1"/>
    <property type="molecule type" value="Genomic_DNA"/>
</dbReference>
<protein>
    <submittedName>
        <fullName evidence="2">Uncharacterized protein</fullName>
    </submittedName>
</protein>
<dbReference type="Proteomes" id="UP000054564">
    <property type="component" value="Unassembled WGS sequence"/>
</dbReference>
<gene>
    <name evidence="2" type="ORF">PSTG_09699</name>
</gene>
<organism evidence="2 3">
    <name type="scientific">Puccinia striiformis f. sp. tritici PST-78</name>
    <dbReference type="NCBI Taxonomy" id="1165861"/>
    <lineage>
        <taxon>Eukaryota</taxon>
        <taxon>Fungi</taxon>
        <taxon>Dikarya</taxon>
        <taxon>Basidiomycota</taxon>
        <taxon>Pucciniomycotina</taxon>
        <taxon>Pucciniomycetes</taxon>
        <taxon>Pucciniales</taxon>
        <taxon>Pucciniaceae</taxon>
        <taxon>Puccinia</taxon>
    </lineage>
</organism>
<sequence length="1027" mass="116399">MDFASQPGDGDEHLEAARQRFRELHKTVKNAETFLGRVDPEVLAEYVEDLDKLIETLSTKANGRTATGFKSFRKIWTRLLNRTSKFQQVINACNIEMDEALQQEISKLASLLQHPTFSRHAEITHETRVVAIDAFSSDAAEEILTNLPPFDAIHERFRELHKTVEVSEAFLTKAGRPLVEKYVHDLEELKKALAIPQQPDMDGVNDGRFKSGWVRLLNRQLRFDGLTNFWFIEEHAGFQEQTSILALMLQHPKSTRLAEIPHDTRVNALNSLSIEAAQALLYPPFQPVQNKIIVEGYDHEYLKINDIMKTTLQTLAKFSTKWSPSIHLAPYTSLIAPSMTGKTRLLMELSKHACVVYICIRPEGVSGHPPRSEYASRILLDSKCPNLQNQHERLLLAIFLAVTEFFCSELSETKQDIMERWIDHSLPKKDRLGDPPFWSVVEDKMNHLPASSRYAGQNARPIRNALNKIKENTSFIADTELRVLLAIDEARGLFKSGKETDSSFFRYFCRALELIPPRSTGFFSVLVDTTSRVSNFNPPELHDPSPMIGQTRQQKLFPPIYEIATFDINVKDPPTTWQQLQSPLRLLCYGFPFWRVYADDAKKQGLTKDEIVMELTQFALQKLLCTTEEEPVPAASLTTAQAFALLGSTIQPQLYGASQLNAELVASHGAQCMYIELSRQMLISEYPSQFTFSSAANQYLASDEARLIQCIRLLASARRQGHVSSGDVGELVSRIILLRAMQITMWNSKQKPRNSKHEPDQVTMPYRTGVKLVDFLQTLTGQDRDKMNLGSINSTNKNKLLDEGQLFWNHFVSIDHTPTSAGLMSQLHRGLAVNCKPNQCSFDQLFTIYLQSDLASALDKKNITFCGIKIKNSKQNNKIIVDDTHKWTPDFANIQLEKKNPYLVLYFSLKDSRTKPPTRTRSKSLPTIISIPDGTLDESESQRRASLAFYGLNAFPFLSPDLIKALEDLLLAHANILSLHEDSPEHTKKFVEVITPEVSPPETEKVESRKTPNTRLSKKRRLSSAST</sequence>
<dbReference type="AlphaFoldDB" id="A0A0L0VDD0"/>
<feature type="region of interest" description="Disordered" evidence="1">
    <location>
        <begin position="994"/>
        <end position="1027"/>
    </location>
</feature>
<dbReference type="PANTHER" id="PTHR33266">
    <property type="entry name" value="CHROMOSOME 15, WHOLE GENOME SHOTGUN SEQUENCE"/>
    <property type="match status" value="1"/>
</dbReference>
<keyword evidence="3" id="KW-1185">Reference proteome</keyword>
<reference evidence="3" key="1">
    <citation type="submission" date="2014-03" db="EMBL/GenBank/DDBJ databases">
        <title>The Genome Sequence of Puccinia striiformis f. sp. tritici PST-78.</title>
        <authorList>
            <consortium name="The Broad Institute Genome Sequencing Platform"/>
            <person name="Cuomo C."/>
            <person name="Hulbert S."/>
            <person name="Chen X."/>
            <person name="Walker B."/>
            <person name="Young S.K."/>
            <person name="Zeng Q."/>
            <person name="Gargeya S."/>
            <person name="Fitzgerald M."/>
            <person name="Haas B."/>
            <person name="Abouelleil A."/>
            <person name="Alvarado L."/>
            <person name="Arachchi H.M."/>
            <person name="Berlin A.M."/>
            <person name="Chapman S.B."/>
            <person name="Goldberg J."/>
            <person name="Griggs A."/>
            <person name="Gujja S."/>
            <person name="Hansen M."/>
            <person name="Howarth C."/>
            <person name="Imamovic A."/>
            <person name="Larimer J."/>
            <person name="McCowan C."/>
            <person name="Montmayeur A."/>
            <person name="Murphy C."/>
            <person name="Neiman D."/>
            <person name="Pearson M."/>
            <person name="Priest M."/>
            <person name="Roberts A."/>
            <person name="Saif S."/>
            <person name="Shea T."/>
            <person name="Sisk P."/>
            <person name="Sykes S."/>
            <person name="Wortman J."/>
            <person name="Nusbaum C."/>
            <person name="Birren B."/>
        </authorList>
    </citation>
    <scope>NUCLEOTIDE SEQUENCE [LARGE SCALE GENOMIC DNA]</scope>
    <source>
        <strain evidence="3">race PST-78</strain>
    </source>
</reference>
<name>A0A0L0VDD0_9BASI</name>
<evidence type="ECO:0000313" key="2">
    <source>
        <dbReference type="EMBL" id="KNE96964.1"/>
    </source>
</evidence>
<evidence type="ECO:0000313" key="3">
    <source>
        <dbReference type="Proteomes" id="UP000054564"/>
    </source>
</evidence>
<comment type="caution">
    <text evidence="2">The sequence shown here is derived from an EMBL/GenBank/DDBJ whole genome shotgun (WGS) entry which is preliminary data.</text>
</comment>
<dbReference type="PANTHER" id="PTHR33266:SF1">
    <property type="entry name" value="F-BOX DOMAIN-CONTAINING PROTEIN"/>
    <property type="match status" value="1"/>
</dbReference>
<proteinExistence type="predicted"/>
<evidence type="ECO:0000256" key="1">
    <source>
        <dbReference type="SAM" id="MobiDB-lite"/>
    </source>
</evidence>